<dbReference type="InParanoid" id="J0D271"/>
<evidence type="ECO:0000313" key="2">
    <source>
        <dbReference type="EMBL" id="EJD40833.1"/>
    </source>
</evidence>
<keyword evidence="3" id="KW-1185">Reference proteome</keyword>
<dbReference type="AlphaFoldDB" id="J0D271"/>
<dbReference type="Proteomes" id="UP000006514">
    <property type="component" value="Unassembled WGS sequence"/>
</dbReference>
<dbReference type="InterPro" id="IPR036873">
    <property type="entry name" value="Rhodanese-like_dom_sf"/>
</dbReference>
<dbReference type="SUPFAM" id="SSF52821">
    <property type="entry name" value="Rhodanese/Cell cycle control phosphatase"/>
    <property type="match status" value="1"/>
</dbReference>
<sequence length="215" mass="23286">IVLCASSQALIEKAAALAQAKFLGRVARASLGECIWFGILENPPFVPAADSAATSDLDEEALWHILRRVAQDDAALDPLVPPPGSKSIDDILASARARLTRIKPRDAFDECVIFNNPQGAVLVDIRPAAQRHHYGEIPGALIIERNVLEWRFDPRSDARLDIATRYDLRVIVFCQEGYTSSLAAASLLDLGLKNATDIVGGFKEWKDAGLPTTGG</sequence>
<feature type="non-terminal residue" evidence="2">
    <location>
        <position position="215"/>
    </location>
</feature>
<evidence type="ECO:0000259" key="1">
    <source>
        <dbReference type="PROSITE" id="PS50206"/>
    </source>
</evidence>
<dbReference type="Pfam" id="PF00581">
    <property type="entry name" value="Rhodanese"/>
    <property type="match status" value="1"/>
</dbReference>
<proteinExistence type="predicted"/>
<feature type="non-terminal residue" evidence="2">
    <location>
        <position position="1"/>
    </location>
</feature>
<dbReference type="OMA" id="DMIGGYA"/>
<dbReference type="OrthoDB" id="566238at2759"/>
<reference evidence="3" key="1">
    <citation type="journal article" date="2012" name="Science">
        <title>The Paleozoic origin of enzymatic lignin decomposition reconstructed from 31 fungal genomes.</title>
        <authorList>
            <person name="Floudas D."/>
            <person name="Binder M."/>
            <person name="Riley R."/>
            <person name="Barry K."/>
            <person name="Blanchette R.A."/>
            <person name="Henrissat B."/>
            <person name="Martinez A.T."/>
            <person name="Otillar R."/>
            <person name="Spatafora J.W."/>
            <person name="Yadav J.S."/>
            <person name="Aerts A."/>
            <person name="Benoit I."/>
            <person name="Boyd A."/>
            <person name="Carlson A."/>
            <person name="Copeland A."/>
            <person name="Coutinho P.M."/>
            <person name="de Vries R.P."/>
            <person name="Ferreira P."/>
            <person name="Findley K."/>
            <person name="Foster B."/>
            <person name="Gaskell J."/>
            <person name="Glotzer D."/>
            <person name="Gorecki P."/>
            <person name="Heitman J."/>
            <person name="Hesse C."/>
            <person name="Hori C."/>
            <person name="Igarashi K."/>
            <person name="Jurgens J.A."/>
            <person name="Kallen N."/>
            <person name="Kersten P."/>
            <person name="Kohler A."/>
            <person name="Kuees U."/>
            <person name="Kumar T.K.A."/>
            <person name="Kuo A."/>
            <person name="LaButti K."/>
            <person name="Larrondo L.F."/>
            <person name="Lindquist E."/>
            <person name="Ling A."/>
            <person name="Lombard V."/>
            <person name="Lucas S."/>
            <person name="Lundell T."/>
            <person name="Martin R."/>
            <person name="McLaughlin D.J."/>
            <person name="Morgenstern I."/>
            <person name="Morin E."/>
            <person name="Murat C."/>
            <person name="Nagy L.G."/>
            <person name="Nolan M."/>
            <person name="Ohm R.A."/>
            <person name="Patyshakuliyeva A."/>
            <person name="Rokas A."/>
            <person name="Ruiz-Duenas F.J."/>
            <person name="Sabat G."/>
            <person name="Salamov A."/>
            <person name="Samejima M."/>
            <person name="Schmutz J."/>
            <person name="Slot J.C."/>
            <person name="St John F."/>
            <person name="Stenlid J."/>
            <person name="Sun H."/>
            <person name="Sun S."/>
            <person name="Syed K."/>
            <person name="Tsang A."/>
            <person name="Wiebenga A."/>
            <person name="Young D."/>
            <person name="Pisabarro A."/>
            <person name="Eastwood D.C."/>
            <person name="Martin F."/>
            <person name="Cullen D."/>
            <person name="Grigoriev I.V."/>
            <person name="Hibbett D.S."/>
        </authorList>
    </citation>
    <scope>NUCLEOTIDE SEQUENCE [LARGE SCALE GENOMIC DNA]</scope>
    <source>
        <strain evidence="3">TFB10046</strain>
    </source>
</reference>
<dbReference type="SMART" id="SM00450">
    <property type="entry name" value="RHOD"/>
    <property type="match status" value="1"/>
</dbReference>
<dbReference type="Gene3D" id="3.40.250.10">
    <property type="entry name" value="Rhodanese-like domain"/>
    <property type="match status" value="1"/>
</dbReference>
<dbReference type="PANTHER" id="PTHR44086:SF10">
    <property type="entry name" value="THIOSULFATE SULFURTRANSFERASE_RHODANESE-LIKE DOMAIN-CONTAINING PROTEIN 3"/>
    <property type="match status" value="1"/>
</dbReference>
<dbReference type="PANTHER" id="PTHR44086">
    <property type="entry name" value="THIOSULFATE SULFURTRANSFERASE RDL2, MITOCHONDRIAL-RELATED"/>
    <property type="match status" value="1"/>
</dbReference>
<dbReference type="GO" id="GO:0004792">
    <property type="term" value="F:thiosulfate-cyanide sulfurtransferase activity"/>
    <property type="evidence" value="ECO:0007669"/>
    <property type="project" value="TreeGrafter"/>
</dbReference>
<gene>
    <name evidence="2" type="ORF">AURDEDRAFT_38132</name>
</gene>
<dbReference type="KEGG" id="adl:AURDEDRAFT_38132"/>
<accession>J0D271</accession>
<dbReference type="EMBL" id="JH687798">
    <property type="protein sequence ID" value="EJD40833.1"/>
    <property type="molecule type" value="Genomic_DNA"/>
</dbReference>
<dbReference type="PROSITE" id="PS50206">
    <property type="entry name" value="RHODANESE_3"/>
    <property type="match status" value="1"/>
</dbReference>
<dbReference type="InterPro" id="IPR001763">
    <property type="entry name" value="Rhodanese-like_dom"/>
</dbReference>
<dbReference type="eggNOG" id="ENOG502SD57">
    <property type="taxonomic scope" value="Eukaryota"/>
</dbReference>
<name>J0D271_AURST</name>
<feature type="domain" description="Rhodanese" evidence="1">
    <location>
        <begin position="116"/>
        <end position="214"/>
    </location>
</feature>
<protein>
    <submittedName>
        <fullName evidence="2">Rhodanese-like protein</fullName>
    </submittedName>
</protein>
<organism evidence="2 3">
    <name type="scientific">Auricularia subglabra (strain TFB-10046 / SS5)</name>
    <name type="common">White-rot fungus</name>
    <name type="synonym">Auricularia delicata (strain TFB10046)</name>
    <dbReference type="NCBI Taxonomy" id="717982"/>
    <lineage>
        <taxon>Eukaryota</taxon>
        <taxon>Fungi</taxon>
        <taxon>Dikarya</taxon>
        <taxon>Basidiomycota</taxon>
        <taxon>Agaricomycotina</taxon>
        <taxon>Agaricomycetes</taxon>
        <taxon>Auriculariales</taxon>
        <taxon>Auriculariaceae</taxon>
        <taxon>Auricularia</taxon>
    </lineage>
</organism>
<evidence type="ECO:0000313" key="3">
    <source>
        <dbReference type="Proteomes" id="UP000006514"/>
    </source>
</evidence>